<reference evidence="7" key="1">
    <citation type="submission" date="2020-03" db="EMBL/GenBank/DDBJ databases">
        <title>Evolution of repeat sequences and sex chromosomes of tilapia species revealed by chromosome-level genomes.</title>
        <authorList>
            <person name="Xu L."/>
            <person name="Tao W."/>
            <person name="Wang D."/>
            <person name="Zhou Q."/>
        </authorList>
    </citation>
    <scope>NUCLEOTIDE SEQUENCE [LARGE SCALE GENOMIC DNA]</scope>
    <source>
        <strain evidence="7">Israel</strain>
    </source>
</reference>
<name>A0AAZ1Y0J2_OREAU</name>
<evidence type="ECO:0000256" key="4">
    <source>
        <dbReference type="SAM" id="MobiDB-lite"/>
    </source>
</evidence>
<sequence length="563" mass="62732">MTRTSDGIRPVRGKSLPVDVHCHWSTEQILSASVKKHKDFNQDLADGPYVLLYPDTREVSTIPGTNTPFTIQKYKDAIGKAYQRINLYICNHDDFLNTDCDTECESEEDNEVQVKVVESPLSDTVVWDFPDNHSTPETAPSTNRGSNLQTSSETQDPCYSTYTSVYAPIVIDSDSDKEVLIEKDESETQSTNGLTAAEVLEELASKTVKTSVSRFNINRANVWDGAARGFRRVSYNPTDDILVKFSDDAGQREDGMDNGGPKREFLTLLMKCLRSRRIFDGPEDSKFLTFDSAAAREDEYFLAGRMIATSLVHGGPGPAFLSKTLYQHLIGTTKSDVVEVTIEDVTDEATKSFLLAISNAATLKELHGCIEMHCSLLQTAGCYGFPDSLDGKGNIIKDYLKWYIIYRNHFSIQRFKDGLATLGVIHALQQHPLLFQPFMCSRPEPLTSDVLEDMFAVVLSEPGSSRRQEETRVLGFWRDYLIDAEDTKTAVSLQDILMFATGLNSIPPAGMEPRPRLLFGDASRFPLGKTCANTIVIPIAQSYKQFQADMDFGILNSPGFGLY</sequence>
<dbReference type="AlphaFoldDB" id="A0AAZ1Y0J2"/>
<accession>A0AAZ1Y0J2</accession>
<keyword evidence="2 3" id="KW-0833">Ubl conjugation pathway</keyword>
<evidence type="ECO:0000313" key="6">
    <source>
        <dbReference type="Ensembl" id="ENSOABP00000073374.1"/>
    </source>
</evidence>
<evidence type="ECO:0000256" key="2">
    <source>
        <dbReference type="ARBA" id="ARBA00022786"/>
    </source>
</evidence>
<evidence type="ECO:0000313" key="7">
    <source>
        <dbReference type="Proteomes" id="UP000472276"/>
    </source>
</evidence>
<keyword evidence="7" id="KW-1185">Reference proteome</keyword>
<reference evidence="6" key="3">
    <citation type="submission" date="2025-09" db="UniProtKB">
        <authorList>
            <consortium name="Ensembl"/>
        </authorList>
    </citation>
    <scope>IDENTIFICATION</scope>
</reference>
<dbReference type="PROSITE" id="PS50237">
    <property type="entry name" value="HECT"/>
    <property type="match status" value="1"/>
</dbReference>
<evidence type="ECO:0000256" key="1">
    <source>
        <dbReference type="ARBA" id="ARBA00022679"/>
    </source>
</evidence>
<feature type="compositionally biased region" description="Polar residues" evidence="4">
    <location>
        <begin position="132"/>
        <end position="155"/>
    </location>
</feature>
<dbReference type="Ensembl" id="ENSOABT00000069105.1">
    <property type="protein sequence ID" value="ENSOABP00000073374.1"/>
    <property type="gene ID" value="ENSOABG00000033621.1"/>
</dbReference>
<dbReference type="Gene3D" id="3.30.2410.10">
    <property type="entry name" value="Hect, E3 ligase catalytic domain"/>
    <property type="match status" value="1"/>
</dbReference>
<feature type="region of interest" description="Disordered" evidence="4">
    <location>
        <begin position="131"/>
        <end position="155"/>
    </location>
</feature>
<keyword evidence="1" id="KW-0808">Transferase</keyword>
<feature type="domain" description="HECT" evidence="5">
    <location>
        <begin position="241"/>
        <end position="563"/>
    </location>
</feature>
<dbReference type="Pfam" id="PF00632">
    <property type="entry name" value="HECT"/>
    <property type="match status" value="1"/>
</dbReference>
<dbReference type="SMART" id="SM00119">
    <property type="entry name" value="HECTc"/>
    <property type="match status" value="1"/>
</dbReference>
<evidence type="ECO:0000259" key="5">
    <source>
        <dbReference type="PROSITE" id="PS50237"/>
    </source>
</evidence>
<dbReference type="GO" id="GO:0004842">
    <property type="term" value="F:ubiquitin-protein transferase activity"/>
    <property type="evidence" value="ECO:0007669"/>
    <property type="project" value="InterPro"/>
</dbReference>
<evidence type="ECO:0000256" key="3">
    <source>
        <dbReference type="PROSITE-ProRule" id="PRU00104"/>
    </source>
</evidence>
<feature type="active site" description="Glycyl thioester intermediate" evidence="3">
    <location>
        <position position="531"/>
    </location>
</feature>
<protein>
    <recommendedName>
        <fullName evidence="5">HECT domain-containing protein</fullName>
    </recommendedName>
</protein>
<dbReference type="SUPFAM" id="SSF56204">
    <property type="entry name" value="Hect, E3 ligase catalytic domain"/>
    <property type="match status" value="1"/>
</dbReference>
<organism evidence="6 7">
    <name type="scientific">Oreochromis aureus</name>
    <name type="common">Israeli tilapia</name>
    <name type="synonym">Chromis aureus</name>
    <dbReference type="NCBI Taxonomy" id="47969"/>
    <lineage>
        <taxon>Eukaryota</taxon>
        <taxon>Metazoa</taxon>
        <taxon>Chordata</taxon>
        <taxon>Craniata</taxon>
        <taxon>Vertebrata</taxon>
        <taxon>Euteleostomi</taxon>
        <taxon>Actinopterygii</taxon>
        <taxon>Neopterygii</taxon>
        <taxon>Teleostei</taxon>
        <taxon>Neoteleostei</taxon>
        <taxon>Acanthomorphata</taxon>
        <taxon>Ovalentaria</taxon>
        <taxon>Cichlomorphae</taxon>
        <taxon>Cichliformes</taxon>
        <taxon>Cichlidae</taxon>
        <taxon>African cichlids</taxon>
        <taxon>Pseudocrenilabrinae</taxon>
        <taxon>Oreochromini</taxon>
        <taxon>Oreochromis</taxon>
    </lineage>
</organism>
<reference evidence="6" key="2">
    <citation type="submission" date="2025-08" db="UniProtKB">
        <authorList>
            <consortium name="Ensembl"/>
        </authorList>
    </citation>
    <scope>IDENTIFICATION</scope>
</reference>
<gene>
    <name evidence="6" type="primary">LOC120433331</name>
</gene>
<dbReference type="InterPro" id="IPR035983">
    <property type="entry name" value="Hect_E3_ubiquitin_ligase"/>
</dbReference>
<dbReference type="Proteomes" id="UP000472276">
    <property type="component" value="Unassembled WGS sequence"/>
</dbReference>
<proteinExistence type="predicted"/>
<dbReference type="Gene3D" id="3.90.1750.10">
    <property type="entry name" value="Hect, E3 ligase catalytic domains"/>
    <property type="match status" value="1"/>
</dbReference>
<dbReference type="InterPro" id="IPR000569">
    <property type="entry name" value="HECT_dom"/>
</dbReference>